<dbReference type="SUPFAM" id="SSF56300">
    <property type="entry name" value="Metallo-dependent phosphatases"/>
    <property type="match status" value="1"/>
</dbReference>
<evidence type="ECO:0000256" key="2">
    <source>
        <dbReference type="ARBA" id="ARBA00022801"/>
    </source>
</evidence>
<name>A0ABY9RG74_9BURK</name>
<dbReference type="InterPro" id="IPR051158">
    <property type="entry name" value="Metallophosphoesterase_sf"/>
</dbReference>
<dbReference type="InterPro" id="IPR029052">
    <property type="entry name" value="Metallo-depent_PP-like"/>
</dbReference>
<dbReference type="PANTHER" id="PTHR31302:SF31">
    <property type="entry name" value="PHOSPHODIESTERASE YAEI"/>
    <property type="match status" value="1"/>
</dbReference>
<proteinExistence type="predicted"/>
<dbReference type="RefSeq" id="WP_309481357.1">
    <property type="nucleotide sequence ID" value="NZ_CP133720.1"/>
</dbReference>
<protein>
    <submittedName>
        <fullName evidence="4">Metallophosphoesterase</fullName>
    </submittedName>
</protein>
<evidence type="ECO:0000313" key="4">
    <source>
        <dbReference type="EMBL" id="WMW79864.1"/>
    </source>
</evidence>
<evidence type="ECO:0000313" key="5">
    <source>
        <dbReference type="Proteomes" id="UP001181355"/>
    </source>
</evidence>
<dbReference type="Proteomes" id="UP001181355">
    <property type="component" value="Chromosome"/>
</dbReference>
<dbReference type="Pfam" id="PF00149">
    <property type="entry name" value="Metallophos"/>
    <property type="match status" value="1"/>
</dbReference>
<keyword evidence="2" id="KW-0378">Hydrolase</keyword>
<dbReference type="InterPro" id="IPR004843">
    <property type="entry name" value="Calcineurin-like_PHP"/>
</dbReference>
<evidence type="ECO:0000259" key="3">
    <source>
        <dbReference type="Pfam" id="PF00149"/>
    </source>
</evidence>
<keyword evidence="1" id="KW-0479">Metal-binding</keyword>
<sequence>MRLGRGQYNHWWRHLGEQVLDIVLCKGYVAKLSYQLGGHGKLGVTHYTQSVHSSPRDDVDLHSSNQIDRIRNSTSTNCLRIAFLSDFHAGPTTCPKIFEETFNILKYYDISLLLLGGDFISFKAEYMNVLTPLLDRCRPPFGKFAVFGNHDLWSKHRDLESELRNAKVELLINREITLAPPFDSISIYGIDDPWTGAPDFSHAFNAAKGIKLVLSHSPDFLHFAKNKQFDLAFCGHTHGGQVANSSGRPWAQTHGNYSRLYLHGDFEIPKQGRLLVSRGIGCGNIPIRLNANPEIIICDLILSSPMLE</sequence>
<reference evidence="4" key="1">
    <citation type="submission" date="2023-09" db="EMBL/GenBank/DDBJ databases">
        <title>Undibacterium sp. 20NA77.5 isolated from freshwater.</title>
        <authorList>
            <person name="Le V."/>
            <person name="Ko S.-R."/>
            <person name="Ahn C.-Y."/>
            <person name="Oh H.-M."/>
        </authorList>
    </citation>
    <scope>NUCLEOTIDE SEQUENCE</scope>
    <source>
        <strain evidence="4">20NA77.5</strain>
    </source>
</reference>
<evidence type="ECO:0000256" key="1">
    <source>
        <dbReference type="ARBA" id="ARBA00022723"/>
    </source>
</evidence>
<dbReference type="PANTHER" id="PTHR31302">
    <property type="entry name" value="TRANSMEMBRANE PROTEIN WITH METALLOPHOSPHOESTERASE DOMAIN-RELATED"/>
    <property type="match status" value="1"/>
</dbReference>
<dbReference type="EMBL" id="CP133720">
    <property type="protein sequence ID" value="WMW79864.1"/>
    <property type="molecule type" value="Genomic_DNA"/>
</dbReference>
<feature type="domain" description="Calcineurin-like phosphoesterase" evidence="3">
    <location>
        <begin position="79"/>
        <end position="239"/>
    </location>
</feature>
<accession>A0ABY9RG74</accession>
<keyword evidence="5" id="KW-1185">Reference proteome</keyword>
<dbReference type="Gene3D" id="3.60.21.10">
    <property type="match status" value="1"/>
</dbReference>
<organism evidence="4 5">
    <name type="scientific">Undibacterium cyanobacteriorum</name>
    <dbReference type="NCBI Taxonomy" id="3073561"/>
    <lineage>
        <taxon>Bacteria</taxon>
        <taxon>Pseudomonadati</taxon>
        <taxon>Pseudomonadota</taxon>
        <taxon>Betaproteobacteria</taxon>
        <taxon>Burkholderiales</taxon>
        <taxon>Oxalobacteraceae</taxon>
        <taxon>Undibacterium</taxon>
    </lineage>
</organism>
<gene>
    <name evidence="4" type="ORF">RF679_14590</name>
</gene>